<dbReference type="GO" id="GO:0006355">
    <property type="term" value="P:regulation of DNA-templated transcription"/>
    <property type="evidence" value="ECO:0007669"/>
    <property type="project" value="InterPro"/>
</dbReference>
<sequence length="50" mass="6065">MSQIVNMRYPKELLDRIDKFKQDKGFQTRTQAIIYLLQYALEQSEKDKNK</sequence>
<dbReference type="AlphaFoldDB" id="A0A510Y8F1"/>
<evidence type="ECO:0000313" key="1">
    <source>
        <dbReference type="EMBL" id="GEK59443.1"/>
    </source>
</evidence>
<gene>
    <name evidence="1" type="ORF">MHA01_23480</name>
</gene>
<dbReference type="Proteomes" id="UP000321051">
    <property type="component" value="Unassembled WGS sequence"/>
</dbReference>
<dbReference type="CDD" id="cd22231">
    <property type="entry name" value="RHH_NikR_HicB-like"/>
    <property type="match status" value="1"/>
</dbReference>
<proteinExistence type="predicted"/>
<dbReference type="SUPFAM" id="SSF47598">
    <property type="entry name" value="Ribbon-helix-helix"/>
    <property type="match status" value="1"/>
</dbReference>
<protein>
    <recommendedName>
        <fullName evidence="3">Ribbon-helix-helix protein CopG domain-containing protein</fullName>
    </recommendedName>
</protein>
<comment type="caution">
    <text evidence="1">The sequence shown here is derived from an EMBL/GenBank/DDBJ whole genome shotgun (WGS) entry which is preliminary data.</text>
</comment>
<accession>A0A510Y8F1</accession>
<evidence type="ECO:0008006" key="3">
    <source>
        <dbReference type="Google" id="ProtNLM"/>
    </source>
</evidence>
<dbReference type="InterPro" id="IPR010985">
    <property type="entry name" value="Ribbon_hlx_hlx"/>
</dbReference>
<evidence type="ECO:0000313" key="2">
    <source>
        <dbReference type="Proteomes" id="UP000321051"/>
    </source>
</evidence>
<organism evidence="1 2">
    <name type="scientific">Marinococcus halophilus</name>
    <dbReference type="NCBI Taxonomy" id="1371"/>
    <lineage>
        <taxon>Bacteria</taxon>
        <taxon>Bacillati</taxon>
        <taxon>Bacillota</taxon>
        <taxon>Bacilli</taxon>
        <taxon>Bacillales</taxon>
        <taxon>Bacillaceae</taxon>
        <taxon>Marinococcus</taxon>
    </lineage>
</organism>
<reference evidence="1 2" key="1">
    <citation type="submission" date="2019-07" db="EMBL/GenBank/DDBJ databases">
        <title>Whole genome shotgun sequence of Marinococcus halophilus NBRC 102359.</title>
        <authorList>
            <person name="Hosoyama A."/>
            <person name="Uohara A."/>
            <person name="Ohji S."/>
            <person name="Ichikawa N."/>
        </authorList>
    </citation>
    <scope>NUCLEOTIDE SEQUENCE [LARGE SCALE GENOMIC DNA]</scope>
    <source>
        <strain evidence="1 2">NBRC 102359</strain>
    </source>
</reference>
<dbReference type="STRING" id="1371.GCA_900166605_01000"/>
<name>A0A510Y8F1_MARHA</name>
<dbReference type="RefSeq" id="WP_022795260.1">
    <property type="nucleotide sequence ID" value="NZ_BJUN01000014.1"/>
</dbReference>
<keyword evidence="2" id="KW-1185">Reference proteome</keyword>
<dbReference type="EMBL" id="BJUN01000014">
    <property type="protein sequence ID" value="GEK59443.1"/>
    <property type="molecule type" value="Genomic_DNA"/>
</dbReference>